<evidence type="ECO:0000256" key="2">
    <source>
        <dbReference type="ARBA" id="ARBA00004733"/>
    </source>
</evidence>
<evidence type="ECO:0000256" key="12">
    <source>
        <dbReference type="ARBA" id="ARBA00023239"/>
    </source>
</evidence>
<dbReference type="InterPro" id="IPR036188">
    <property type="entry name" value="FAD/NAD-bd_sf"/>
</dbReference>
<dbReference type="InterPro" id="IPR029058">
    <property type="entry name" value="AB_hydrolase_fold"/>
</dbReference>
<comment type="caution">
    <text evidence="19">The sequence shown here is derived from an EMBL/GenBank/DDBJ whole genome shotgun (WGS) entry which is preliminary data.</text>
</comment>
<dbReference type="InterPro" id="IPR001926">
    <property type="entry name" value="TrpB-like_PALP"/>
</dbReference>
<keyword evidence="5 14" id="KW-0028">Amino-acid biosynthesis</keyword>
<sequence length="1390" mass="152513">MPVFQETSNSARDQRILPSRALPLPRLSQQPDFSNVSEEHKEVVVIGAGPAGLFLTLLLARYGITESSLLCLDSKPGTLKAGQADGLQPRTLEVFQSLGIASEIISEGCHMEEVAFWNPVQSSATNSGNGSHATGIERTSFAPDVNVPARFPFEVTIHQGRIERILEENLHLYAGKSAIRRSLRFLEYTVDETNTEFPIVVKYEQDFQDGSTQQGTVRTKYLIGADGARSKVRKCMGLELEGETTDHIWGVCDFVADTNFPDIRKRSAVHSDAGSVMVIPREQIATGEYLTRLYVQVAEEVDTSGDTGTDKKSADKKRRGAVTLEYIFEQARQVFAPYEIKIKEGTEPDWWAAYQIGQRMAPRFSAKTSDGVERVFIVGDACHTHSPKAGQGMNVSMMDSYNLAWKLVHKIHGLTPPSTSGTDSILETFSHERVDVARQLIEFDAQFSHMFSGRIGSADAETSGLTHEEFLRVFSEGSGFTSGCGLQYKENKLIRELEAKSNLFRGDPLLGALTPGRRLLDVEVKRYADATARHLQDEMPPTGRYYILVFTSNDLLEKFGTSQSALQSSVDTLQKFPKGTVNLTVMHPLTSRFEWSDLPAGVKTFAEMRTYGVSKKEDVYEVLGVSKGDGVVAVVRPDGYVAQPVFHCASPYLYMSLTRCLDRCLTSLRTIMASAQNIIKCAVLPTSRKISYSIAQTPQQGPWIVLSNSFGADTTLYQPVAQRLASSGYRVLSYDHPGHGQGSPVKDVDNVEMEELINDIDELLRVLHIDNIRAWVGVSLGAASGVYLACRHPKLIQNLAYCACPPASFGALDIMPLEQFDKMRAQAEADGTAANVIRQMHYGWASKEWLDEHPDQDERLKRASSTLSLDGWRAMMTLQKNKRFDMRPLVPQLLESCDKIMFVKGENDAHLNPLVDMMRDLVVKMAQEKGVKAMMDKYLGFLVVGRGGILMTLVCTLHVNLHPNYSPINLQSLPNALPSPAIMGRIHQPHSETYPDQNGYYGQFGGNFYPPEAHKALKELATKYQELRHSPSFNQTLNKVRIGLQGRPTPIHHLENISREVGGAQIFVKREDLNHTGAHKINHCVGFALLAKAMGKAKLIAETGAGQHGVALATAAAYFGLECEIHMGSVDTEKQKSNVGRMQILGARVVAATEGQSALKEASDSAFNAYVEQREHALYAIGSAIGPHPFPLIVRDFQSVIGKEAREQFLSMTDGTLPEHVVACVAGGSNAMGMYSAFIDDTDVKLHAVEPLGRSEKLGEHAATLSYGKPGTLHGAKTLVLQQGEGMPAPVSSIASGLVYPGIGPEMAMLHDAGRISVTTVGNDEVINTFFRMAKSEGIIIALESAHAIAYAIRLAAQRPSSERILVNLSGRGDKDVDYVLENHGTGGIN</sequence>
<evidence type="ECO:0000313" key="19">
    <source>
        <dbReference type="EMBL" id="KAH7259349.1"/>
    </source>
</evidence>
<dbReference type="Gene3D" id="3.50.50.60">
    <property type="entry name" value="FAD/NAD(P)-binding domain"/>
    <property type="match status" value="1"/>
</dbReference>
<proteinExistence type="inferred from homology"/>
<evidence type="ECO:0000256" key="11">
    <source>
        <dbReference type="ARBA" id="ARBA00023141"/>
    </source>
</evidence>
<evidence type="ECO:0000259" key="16">
    <source>
        <dbReference type="Pfam" id="PF00561"/>
    </source>
</evidence>
<evidence type="ECO:0000259" key="17">
    <source>
        <dbReference type="Pfam" id="PF01494"/>
    </source>
</evidence>
<dbReference type="InterPro" id="IPR006654">
    <property type="entry name" value="Trp_synth_beta"/>
</dbReference>
<dbReference type="InterPro" id="IPR036249">
    <property type="entry name" value="Thioredoxin-like_sf"/>
</dbReference>
<dbReference type="Gene3D" id="3.40.50.1820">
    <property type="entry name" value="alpha/beta hydrolase"/>
    <property type="match status" value="1"/>
</dbReference>
<dbReference type="SUPFAM" id="SSF54373">
    <property type="entry name" value="FAD-linked reductases, C-terminal domain"/>
    <property type="match status" value="1"/>
</dbReference>
<dbReference type="HAMAP" id="MF_00133">
    <property type="entry name" value="Trp_synth_beta"/>
    <property type="match status" value="1"/>
</dbReference>
<dbReference type="Pfam" id="PF01494">
    <property type="entry name" value="FAD_binding_3"/>
    <property type="match status" value="1"/>
</dbReference>
<evidence type="ECO:0000313" key="20">
    <source>
        <dbReference type="Proteomes" id="UP000720189"/>
    </source>
</evidence>
<evidence type="ECO:0000256" key="7">
    <source>
        <dbReference type="ARBA" id="ARBA00022822"/>
    </source>
</evidence>
<organism evidence="19 20">
    <name type="scientific">Fusarium redolens</name>
    <dbReference type="NCBI Taxonomy" id="48865"/>
    <lineage>
        <taxon>Eukaryota</taxon>
        <taxon>Fungi</taxon>
        <taxon>Dikarya</taxon>
        <taxon>Ascomycota</taxon>
        <taxon>Pezizomycotina</taxon>
        <taxon>Sordariomycetes</taxon>
        <taxon>Hypocreomycetidae</taxon>
        <taxon>Hypocreales</taxon>
        <taxon>Nectriaceae</taxon>
        <taxon>Fusarium</taxon>
        <taxon>Fusarium redolens species complex</taxon>
    </lineage>
</organism>
<keyword evidence="8" id="KW-0274">FAD</keyword>
<keyword evidence="6" id="KW-0285">Flavoprotein</keyword>
<dbReference type="NCBIfam" id="TIGR00263">
    <property type="entry name" value="trpB"/>
    <property type="match status" value="1"/>
</dbReference>
<keyword evidence="20" id="KW-1185">Reference proteome</keyword>
<feature type="domain" description="FAD-binding" evidence="17">
    <location>
        <begin position="42"/>
        <end position="443"/>
    </location>
</feature>
<dbReference type="EC" id="4.2.1.20" evidence="4 14"/>
<feature type="domain" description="Phenol hydroxylase-like C-terminal dimerisation" evidence="18">
    <location>
        <begin position="487"/>
        <end position="643"/>
    </location>
</feature>
<comment type="similarity">
    <text evidence="3">Belongs to the PheA/TfdB FAD monooxygenase family.</text>
</comment>
<dbReference type="SUPFAM" id="SSF51905">
    <property type="entry name" value="FAD/NAD(P)-binding domain"/>
    <property type="match status" value="1"/>
</dbReference>
<accession>A0A9P9KMP3</accession>
<dbReference type="GO" id="GO:0005737">
    <property type="term" value="C:cytoplasm"/>
    <property type="evidence" value="ECO:0007669"/>
    <property type="project" value="TreeGrafter"/>
</dbReference>
<evidence type="ECO:0000256" key="5">
    <source>
        <dbReference type="ARBA" id="ARBA00022605"/>
    </source>
</evidence>
<dbReference type="SUPFAM" id="SSF52833">
    <property type="entry name" value="Thioredoxin-like"/>
    <property type="match status" value="1"/>
</dbReference>
<dbReference type="OrthoDB" id="1716816at2759"/>
<dbReference type="InterPro" id="IPR038220">
    <property type="entry name" value="PHOX_C_sf"/>
</dbReference>
<dbReference type="Pfam" id="PF00291">
    <property type="entry name" value="PALP"/>
    <property type="match status" value="1"/>
</dbReference>
<feature type="domain" description="AB hydrolase-1" evidence="16">
    <location>
        <begin position="702"/>
        <end position="834"/>
    </location>
</feature>
<evidence type="ECO:0000256" key="1">
    <source>
        <dbReference type="ARBA" id="ARBA00001933"/>
    </source>
</evidence>
<keyword evidence="9 14" id="KW-0663">Pyridoxal phosphate</keyword>
<dbReference type="EMBL" id="JAGMUX010000005">
    <property type="protein sequence ID" value="KAH7259349.1"/>
    <property type="molecule type" value="Genomic_DNA"/>
</dbReference>
<dbReference type="SUPFAM" id="SSF53686">
    <property type="entry name" value="Tryptophan synthase beta subunit-like PLP-dependent enzymes"/>
    <property type="match status" value="1"/>
</dbReference>
<evidence type="ECO:0000256" key="14">
    <source>
        <dbReference type="RuleBase" id="RU003663"/>
    </source>
</evidence>
<name>A0A9P9KMP3_FUSRE</name>
<dbReference type="InterPro" id="IPR036052">
    <property type="entry name" value="TrpB-like_PALP_sf"/>
</dbReference>
<dbReference type="Gene3D" id="3.40.30.20">
    <property type="match status" value="1"/>
</dbReference>
<dbReference type="SUPFAM" id="SSF53474">
    <property type="entry name" value="alpha/beta-Hydrolases"/>
    <property type="match status" value="1"/>
</dbReference>
<keyword evidence="7 14" id="KW-0822">Tryptophan biosynthesis</keyword>
<gene>
    <name evidence="19" type="ORF">BKA55DRAFT_639303</name>
</gene>
<dbReference type="GO" id="GO:0016491">
    <property type="term" value="F:oxidoreductase activity"/>
    <property type="evidence" value="ECO:0007669"/>
    <property type="project" value="UniProtKB-KW"/>
</dbReference>
<dbReference type="GO" id="GO:0004834">
    <property type="term" value="F:tryptophan synthase activity"/>
    <property type="evidence" value="ECO:0007669"/>
    <property type="project" value="UniProtKB-EC"/>
</dbReference>
<keyword evidence="10" id="KW-0560">Oxidoreductase</keyword>
<dbReference type="GO" id="GO:0071949">
    <property type="term" value="F:FAD binding"/>
    <property type="evidence" value="ECO:0007669"/>
    <property type="project" value="InterPro"/>
</dbReference>
<protein>
    <recommendedName>
        <fullName evidence="4 14">Tryptophan synthase</fullName>
        <ecNumber evidence="4 14">4.2.1.20</ecNumber>
    </recommendedName>
</protein>
<comment type="cofactor">
    <cofactor evidence="1 14">
        <name>pyridoxal 5'-phosphate</name>
        <dbReference type="ChEBI" id="CHEBI:597326"/>
    </cofactor>
</comment>
<dbReference type="InterPro" id="IPR012941">
    <property type="entry name" value="Phe_hydrox_C_dim_dom"/>
</dbReference>
<evidence type="ECO:0000256" key="8">
    <source>
        <dbReference type="ARBA" id="ARBA00022827"/>
    </source>
</evidence>
<evidence type="ECO:0000256" key="6">
    <source>
        <dbReference type="ARBA" id="ARBA00022630"/>
    </source>
</evidence>
<evidence type="ECO:0000256" key="10">
    <source>
        <dbReference type="ARBA" id="ARBA00023002"/>
    </source>
</evidence>
<dbReference type="Pfam" id="PF00561">
    <property type="entry name" value="Abhydrolase_1"/>
    <property type="match status" value="1"/>
</dbReference>
<dbReference type="RefSeq" id="XP_046052057.1">
    <property type="nucleotide sequence ID" value="XM_046197104.1"/>
</dbReference>
<keyword evidence="12 14" id="KW-0456">Lyase</keyword>
<dbReference type="FunFam" id="3.40.50.1100:FF:000004">
    <property type="entry name" value="Tryptophan synthase beta chain"/>
    <property type="match status" value="1"/>
</dbReference>
<dbReference type="InterPro" id="IPR000073">
    <property type="entry name" value="AB_hydrolase_1"/>
</dbReference>
<dbReference type="Gene3D" id="3.30.9.10">
    <property type="entry name" value="D-Amino Acid Oxidase, subunit A, domain 2"/>
    <property type="match status" value="1"/>
</dbReference>
<dbReference type="CDD" id="cd06446">
    <property type="entry name" value="Trp-synth_B"/>
    <property type="match status" value="1"/>
</dbReference>
<reference evidence="19" key="1">
    <citation type="journal article" date="2021" name="Nat. Commun.">
        <title>Genetic determinants of endophytism in the Arabidopsis root mycobiome.</title>
        <authorList>
            <person name="Mesny F."/>
            <person name="Miyauchi S."/>
            <person name="Thiergart T."/>
            <person name="Pickel B."/>
            <person name="Atanasova L."/>
            <person name="Karlsson M."/>
            <person name="Huettel B."/>
            <person name="Barry K.W."/>
            <person name="Haridas S."/>
            <person name="Chen C."/>
            <person name="Bauer D."/>
            <person name="Andreopoulos W."/>
            <person name="Pangilinan J."/>
            <person name="LaButti K."/>
            <person name="Riley R."/>
            <person name="Lipzen A."/>
            <person name="Clum A."/>
            <person name="Drula E."/>
            <person name="Henrissat B."/>
            <person name="Kohler A."/>
            <person name="Grigoriev I.V."/>
            <person name="Martin F.M."/>
            <person name="Hacquard S."/>
        </authorList>
    </citation>
    <scope>NUCLEOTIDE SEQUENCE</scope>
    <source>
        <strain evidence="19">MPI-CAGE-AT-0023</strain>
    </source>
</reference>
<evidence type="ECO:0000256" key="4">
    <source>
        <dbReference type="ARBA" id="ARBA00012043"/>
    </source>
</evidence>
<evidence type="ECO:0000259" key="18">
    <source>
        <dbReference type="Pfam" id="PF07976"/>
    </source>
</evidence>
<evidence type="ECO:0000256" key="9">
    <source>
        <dbReference type="ARBA" id="ARBA00022898"/>
    </source>
</evidence>
<comment type="pathway">
    <text evidence="2 14">Amino-acid biosynthesis; L-tryptophan biosynthesis; L-tryptophan from chorismate: step 5/5.</text>
</comment>
<dbReference type="GeneID" id="70227058"/>
<dbReference type="PANTHER" id="PTHR48077">
    <property type="entry name" value="TRYPTOPHAN SYNTHASE-RELATED"/>
    <property type="match status" value="1"/>
</dbReference>
<evidence type="ECO:0000256" key="13">
    <source>
        <dbReference type="ARBA" id="ARBA00049047"/>
    </source>
</evidence>
<evidence type="ECO:0000259" key="15">
    <source>
        <dbReference type="Pfam" id="PF00291"/>
    </source>
</evidence>
<dbReference type="PANTHER" id="PTHR48077:SF3">
    <property type="entry name" value="TRYPTOPHAN SYNTHASE"/>
    <property type="match status" value="1"/>
</dbReference>
<dbReference type="InterPro" id="IPR002938">
    <property type="entry name" value="FAD-bd"/>
</dbReference>
<dbReference type="PRINTS" id="PR00420">
    <property type="entry name" value="RNGMNOXGNASE"/>
</dbReference>
<feature type="domain" description="Tryptophan synthase beta chain-like PALP" evidence="15">
    <location>
        <begin position="1045"/>
        <end position="1371"/>
    </location>
</feature>
<dbReference type="Proteomes" id="UP000720189">
    <property type="component" value="Unassembled WGS sequence"/>
</dbReference>
<keyword evidence="11 14" id="KW-0057">Aromatic amino acid biosynthesis</keyword>
<dbReference type="InterPro" id="IPR023026">
    <property type="entry name" value="Trp_synth_beta/beta-like"/>
</dbReference>
<evidence type="ECO:0000256" key="3">
    <source>
        <dbReference type="ARBA" id="ARBA00007801"/>
    </source>
</evidence>
<comment type="catalytic activity">
    <reaction evidence="13 14">
        <text>(1S,2R)-1-C-(indol-3-yl)glycerol 3-phosphate + L-serine = D-glyceraldehyde 3-phosphate + L-tryptophan + H2O</text>
        <dbReference type="Rhea" id="RHEA:10532"/>
        <dbReference type="ChEBI" id="CHEBI:15377"/>
        <dbReference type="ChEBI" id="CHEBI:33384"/>
        <dbReference type="ChEBI" id="CHEBI:57912"/>
        <dbReference type="ChEBI" id="CHEBI:58866"/>
        <dbReference type="ChEBI" id="CHEBI:59776"/>
        <dbReference type="EC" id="4.2.1.20"/>
    </reaction>
</comment>
<dbReference type="Gene3D" id="3.40.50.1100">
    <property type="match status" value="2"/>
</dbReference>
<dbReference type="Pfam" id="PF07976">
    <property type="entry name" value="Phe_hydrox_dim"/>
    <property type="match status" value="1"/>
</dbReference>